<keyword evidence="1 2" id="KW-0175">Coiled coil</keyword>
<accession>A0A0V0QGQ9</accession>
<dbReference type="Pfam" id="PF13476">
    <property type="entry name" value="AAA_23"/>
    <property type="match status" value="1"/>
</dbReference>
<evidence type="ECO:0000259" key="4">
    <source>
        <dbReference type="Pfam" id="PF06470"/>
    </source>
</evidence>
<sequence>MSLKELKLKNFKSYYQESVENLNKGVNVFLGKNGHGKSNLFASITFLFTDKFHYASDREIIFHNSNVQQNKTDPISVEVEFDKPTNQNIPVLIGQGMSIKRVWTYEKEKGDTFYINDQATTQSKLENALNLQGISRQNPYNIVQQGNVRQITKLDDQGIYSLLEEVTGVKQFQKKEKETRRILQDIDQENEDIKEILKEIQEKIQDLESKKGDYENFQEKETESKCLKYLLAEKQVEELQDKINKMEKLANDKKNEILNLIPDSSQNQDQKQQIINYTSQLRQEMQNLRQIEQNLSKQKLELQQLQNQEKIGLTQSQNQKNKMDEEELSTQQQNKQDNDNLSNLEKEFSKIEQEKESLINEVENLRDQYQLKEQELVPLLTQQQMSNKSQFKNIQERNQHLENNIKNLQESILKKEEEEKLQKQKIQEYETTINQQKQELEQKKKLVEDKIQISKNFQKDIEIKQKELEQHRIKSVQLNQQYNQNIINKDHLYIQCQDLQQKIEQQAKDPIIQNIEKIQKKIEERKINGVLGLLVDFLDLNDPKMQKFFGQLDIAIKQKFFAFLVENEQTASEIIKINNELKLGRIQIYTISWAQEKMKLPFNINYPQQTDIQVLMQIVKIKQNIKFSPEIYYIFQFLTQNFLVVKDYKHALTYAKQYNLTCITANLDIVYASGFLTKVGDSFQKYNKLQIYNQFQKLKKQYQELDLNLRNYKNSQKPQQENQEMKIKRNLAQLMQKYKISASQDQEEQQEILKISQNLQIQQNTLNEMISLQQKYEQFIKKYKQQIAIFEGQKKQKFEGHHLQPQQEKQIKQLQQKLKELTIEIERKLKQQQQIEKQYSDLQNQLNQFKNEHIKDIKNYQNLEKRIIDQEIEQQEKQKEECEKNVKNLRLKIQNLQKELSQKNQSEISKQFESKEKLDQQQEQIQILSLKIQELNESKKQYENLKILFGEVKAFHQKVIEKYENLTKKQVIGKLQANSEKDKHKFTIKDKETFQALEQLREQYKHFSEKFNQLQDDQQKLVEILDVNEQESKQAVNNIFGKFKDNFEKIFLKIVPSGQVEIKKVHTKQQQETQQTQNSLNSSQNSISSTGKKQLHGINIKLSFNKEFSTKQNWHELSDGQKSVVAIALIFALQKIDPAPFYVFDEIDAALDTNYRQKIIQIIQENSKKAQYLISTFKSEWTDLKEASFYHIFSENNVSQVEQIQQNEAQKIMQQNEDEELQINDNQQNQQLRENKQQINQNQDESSLF</sequence>
<feature type="compositionally biased region" description="Low complexity" evidence="3">
    <location>
        <begin position="1070"/>
        <end position="1090"/>
    </location>
</feature>
<feature type="region of interest" description="Disordered" evidence="3">
    <location>
        <begin position="1065"/>
        <end position="1092"/>
    </location>
</feature>
<feature type="compositionally biased region" description="Polar residues" evidence="3">
    <location>
        <begin position="329"/>
        <end position="341"/>
    </location>
</feature>
<dbReference type="GO" id="GO:0016887">
    <property type="term" value="F:ATP hydrolysis activity"/>
    <property type="evidence" value="ECO:0007669"/>
    <property type="project" value="InterPro"/>
</dbReference>
<dbReference type="GO" id="GO:0005694">
    <property type="term" value="C:chromosome"/>
    <property type="evidence" value="ECO:0007669"/>
    <property type="project" value="InterPro"/>
</dbReference>
<reference evidence="7 8" key="1">
    <citation type="journal article" date="2015" name="Sci. Rep.">
        <title>Genome of the facultative scuticociliatosis pathogen Pseudocohnilembus persalinus provides insight into its virulence through horizontal gene transfer.</title>
        <authorList>
            <person name="Xiong J."/>
            <person name="Wang G."/>
            <person name="Cheng J."/>
            <person name="Tian M."/>
            <person name="Pan X."/>
            <person name="Warren A."/>
            <person name="Jiang C."/>
            <person name="Yuan D."/>
            <person name="Miao W."/>
        </authorList>
    </citation>
    <scope>NUCLEOTIDE SEQUENCE [LARGE SCALE GENOMIC DNA]</scope>
    <source>
        <strain evidence="7">36N120E</strain>
    </source>
</reference>
<evidence type="ECO:0000313" key="7">
    <source>
        <dbReference type="EMBL" id="KRX01371.1"/>
    </source>
</evidence>
<gene>
    <name evidence="7" type="ORF">PPERSA_01274</name>
</gene>
<dbReference type="Pfam" id="PF06470">
    <property type="entry name" value="SMC_hinge"/>
    <property type="match status" value="1"/>
</dbReference>
<evidence type="ECO:0000313" key="8">
    <source>
        <dbReference type="Proteomes" id="UP000054937"/>
    </source>
</evidence>
<evidence type="ECO:0000259" key="5">
    <source>
        <dbReference type="Pfam" id="PF13304"/>
    </source>
</evidence>
<evidence type="ECO:0000259" key="6">
    <source>
        <dbReference type="Pfam" id="PF13476"/>
    </source>
</evidence>
<dbReference type="InterPro" id="IPR036277">
    <property type="entry name" value="SMC_hinge_sf"/>
</dbReference>
<feature type="coiled-coil region" evidence="2">
    <location>
        <begin position="1209"/>
        <end position="1242"/>
    </location>
</feature>
<evidence type="ECO:0000256" key="1">
    <source>
        <dbReference type="ARBA" id="ARBA00023054"/>
    </source>
</evidence>
<dbReference type="Gene3D" id="3.40.50.300">
    <property type="entry name" value="P-loop containing nucleotide triphosphate hydrolases"/>
    <property type="match status" value="2"/>
</dbReference>
<dbReference type="InterPro" id="IPR027417">
    <property type="entry name" value="P-loop_NTPase"/>
</dbReference>
<feature type="domain" description="ATPase AAA-type core" evidence="5">
    <location>
        <begin position="998"/>
        <end position="1176"/>
    </location>
</feature>
<feature type="coiled-coil region" evidence="2">
    <location>
        <begin position="169"/>
        <end position="308"/>
    </location>
</feature>
<comment type="caution">
    <text evidence="7">The sequence shown here is derived from an EMBL/GenBank/DDBJ whole genome shotgun (WGS) entry which is preliminary data.</text>
</comment>
<dbReference type="InParanoid" id="A0A0V0QGQ9"/>
<evidence type="ECO:0000256" key="3">
    <source>
        <dbReference type="SAM" id="MobiDB-lite"/>
    </source>
</evidence>
<dbReference type="SUPFAM" id="SSF52540">
    <property type="entry name" value="P-loop containing nucleoside triphosphate hydrolases"/>
    <property type="match status" value="2"/>
</dbReference>
<dbReference type="OrthoDB" id="302872at2759"/>
<name>A0A0V0QGQ9_PSEPJ</name>
<dbReference type="GO" id="GO:0005524">
    <property type="term" value="F:ATP binding"/>
    <property type="evidence" value="ECO:0007669"/>
    <property type="project" value="InterPro"/>
</dbReference>
<organism evidence="7 8">
    <name type="scientific">Pseudocohnilembus persalinus</name>
    <name type="common">Ciliate</name>
    <dbReference type="NCBI Taxonomy" id="266149"/>
    <lineage>
        <taxon>Eukaryota</taxon>
        <taxon>Sar</taxon>
        <taxon>Alveolata</taxon>
        <taxon>Ciliophora</taxon>
        <taxon>Intramacronucleata</taxon>
        <taxon>Oligohymenophorea</taxon>
        <taxon>Scuticociliatia</taxon>
        <taxon>Philasterida</taxon>
        <taxon>Pseudocohnilembidae</taxon>
        <taxon>Pseudocohnilembus</taxon>
    </lineage>
</organism>
<dbReference type="Proteomes" id="UP000054937">
    <property type="component" value="Unassembled WGS sequence"/>
</dbReference>
<dbReference type="Gene3D" id="1.20.1060.20">
    <property type="match status" value="1"/>
</dbReference>
<dbReference type="EMBL" id="LDAU01000170">
    <property type="protein sequence ID" value="KRX01371.1"/>
    <property type="molecule type" value="Genomic_DNA"/>
</dbReference>
<feature type="region of interest" description="Disordered" evidence="3">
    <location>
        <begin position="311"/>
        <end position="341"/>
    </location>
</feature>
<dbReference type="GO" id="GO:0006302">
    <property type="term" value="P:double-strand break repair"/>
    <property type="evidence" value="ECO:0007669"/>
    <property type="project" value="InterPro"/>
</dbReference>
<dbReference type="InterPro" id="IPR010935">
    <property type="entry name" value="SMC_hinge"/>
</dbReference>
<feature type="coiled-coil region" evidence="2">
    <location>
        <begin position="804"/>
        <end position="945"/>
    </location>
</feature>
<keyword evidence="8" id="KW-1185">Reference proteome</keyword>
<protein>
    <submittedName>
        <fullName evidence="7">SMCs flexible hinge</fullName>
    </submittedName>
</protein>
<dbReference type="InterPro" id="IPR003959">
    <property type="entry name" value="ATPase_AAA_core"/>
</dbReference>
<dbReference type="Pfam" id="PF13304">
    <property type="entry name" value="AAA_21"/>
    <property type="match status" value="1"/>
</dbReference>
<feature type="domain" description="Rad50/SbcC-type AAA" evidence="6">
    <location>
        <begin position="5"/>
        <end position="246"/>
    </location>
</feature>
<feature type="domain" description="SMC hinge" evidence="4">
    <location>
        <begin position="528"/>
        <end position="654"/>
    </location>
</feature>
<dbReference type="InterPro" id="IPR038729">
    <property type="entry name" value="Rad50/SbcC_AAA"/>
</dbReference>
<dbReference type="PANTHER" id="PTHR43977">
    <property type="entry name" value="STRUCTURAL MAINTENANCE OF CHROMOSOMES PROTEIN 3"/>
    <property type="match status" value="1"/>
</dbReference>
<proteinExistence type="predicted"/>
<dbReference type="AlphaFoldDB" id="A0A0V0QGQ9"/>
<dbReference type="GO" id="GO:0051276">
    <property type="term" value="P:chromosome organization"/>
    <property type="evidence" value="ECO:0007669"/>
    <property type="project" value="InterPro"/>
</dbReference>
<dbReference type="SUPFAM" id="SSF75553">
    <property type="entry name" value="Smc hinge domain"/>
    <property type="match status" value="1"/>
</dbReference>
<dbReference type="Gene3D" id="3.30.70.1620">
    <property type="match status" value="1"/>
</dbReference>
<evidence type="ECO:0000256" key="2">
    <source>
        <dbReference type="SAM" id="Coils"/>
    </source>
</evidence>